<dbReference type="Proteomes" id="UP000032680">
    <property type="component" value="Unassembled WGS sequence"/>
</dbReference>
<dbReference type="EMBL" id="BANB01000081">
    <property type="protein sequence ID" value="GAN76272.1"/>
    <property type="molecule type" value="Genomic_DNA"/>
</dbReference>
<name>A0A0D6P3P7_9PROT</name>
<accession>A0A0D6P3P7</accession>
<evidence type="ECO:0000313" key="1">
    <source>
        <dbReference type="EMBL" id="GAN76272.1"/>
    </source>
</evidence>
<protein>
    <recommendedName>
        <fullName evidence="3">Helix-turn-helix domain-containing protein</fullName>
    </recommendedName>
</protein>
<reference evidence="1 2" key="1">
    <citation type="submission" date="2012-11" db="EMBL/GenBank/DDBJ databases">
        <title>Whole genome sequence of Acidisphaera rubrifaciens HS-AP3.</title>
        <authorList>
            <person name="Azuma Y."/>
            <person name="Higashiura N."/>
            <person name="Hirakawa H."/>
            <person name="Matsushita K."/>
        </authorList>
    </citation>
    <scope>NUCLEOTIDE SEQUENCE [LARGE SCALE GENOMIC DNA]</scope>
    <source>
        <strain evidence="1 2">HS-AP3</strain>
    </source>
</reference>
<dbReference type="AlphaFoldDB" id="A0A0D6P3P7"/>
<evidence type="ECO:0008006" key="3">
    <source>
        <dbReference type="Google" id="ProtNLM"/>
    </source>
</evidence>
<comment type="caution">
    <text evidence="1">The sequence shown here is derived from an EMBL/GenBank/DDBJ whole genome shotgun (WGS) entry which is preliminary data.</text>
</comment>
<proteinExistence type="predicted"/>
<gene>
    <name evidence="1" type="ORF">Asru_0081_08</name>
</gene>
<organism evidence="1 2">
    <name type="scientific">Acidisphaera rubrifaciens HS-AP3</name>
    <dbReference type="NCBI Taxonomy" id="1231350"/>
    <lineage>
        <taxon>Bacteria</taxon>
        <taxon>Pseudomonadati</taxon>
        <taxon>Pseudomonadota</taxon>
        <taxon>Alphaproteobacteria</taxon>
        <taxon>Acetobacterales</taxon>
        <taxon>Acetobacteraceae</taxon>
        <taxon>Acidisphaera</taxon>
    </lineage>
</organism>
<keyword evidence="2" id="KW-1185">Reference proteome</keyword>
<sequence>MPSPTNPVPSPRFARLLDVVRTYPLSRTQAYELAGAGRLRLVKLAGRTLVDLDSLDSLLAALPPAKLRAPRAAARQDSIAR</sequence>
<evidence type="ECO:0000313" key="2">
    <source>
        <dbReference type="Proteomes" id="UP000032680"/>
    </source>
</evidence>
<dbReference type="RefSeq" id="WP_148360275.1">
    <property type="nucleotide sequence ID" value="NZ_BANB01000081.1"/>
</dbReference>